<dbReference type="InterPro" id="IPR016181">
    <property type="entry name" value="Acyl_CoA_acyltransferase"/>
</dbReference>
<dbReference type="Proteomes" id="UP000187412">
    <property type="component" value="Unassembled WGS sequence"/>
</dbReference>
<dbReference type="InterPro" id="IPR000182">
    <property type="entry name" value="GNAT_dom"/>
</dbReference>
<evidence type="ECO:0000256" key="1">
    <source>
        <dbReference type="ARBA" id="ARBA00022679"/>
    </source>
</evidence>
<evidence type="ECO:0000256" key="2">
    <source>
        <dbReference type="ARBA" id="ARBA00023315"/>
    </source>
</evidence>
<keyword evidence="5" id="KW-1185">Reference proteome</keyword>
<proteinExistence type="predicted"/>
<reference evidence="4 5" key="1">
    <citation type="submission" date="2016-10" db="EMBL/GenBank/DDBJ databases">
        <title>Paenibacillus species isolates.</title>
        <authorList>
            <person name="Beno S.M."/>
        </authorList>
    </citation>
    <scope>NUCLEOTIDE SEQUENCE [LARGE SCALE GENOMIC DNA]</scope>
    <source>
        <strain evidence="4 5">FSL H7-0744</strain>
    </source>
</reference>
<evidence type="ECO:0000259" key="3">
    <source>
        <dbReference type="PROSITE" id="PS51186"/>
    </source>
</evidence>
<dbReference type="SUPFAM" id="SSF55729">
    <property type="entry name" value="Acyl-CoA N-acyltransferases (Nat)"/>
    <property type="match status" value="1"/>
</dbReference>
<organism evidence="4 5">
    <name type="scientific">Paenibacillus borealis</name>
    <dbReference type="NCBI Taxonomy" id="160799"/>
    <lineage>
        <taxon>Bacteria</taxon>
        <taxon>Bacillati</taxon>
        <taxon>Bacillota</taxon>
        <taxon>Bacilli</taxon>
        <taxon>Bacillales</taxon>
        <taxon>Paenibacillaceae</taxon>
        <taxon>Paenibacillus</taxon>
    </lineage>
</organism>
<dbReference type="PANTHER" id="PTHR43877:SF2">
    <property type="entry name" value="AMINOALKYLPHOSPHONATE N-ACETYLTRANSFERASE-RELATED"/>
    <property type="match status" value="1"/>
</dbReference>
<evidence type="ECO:0000313" key="4">
    <source>
        <dbReference type="EMBL" id="OMD41264.1"/>
    </source>
</evidence>
<feature type="domain" description="N-acetyltransferase" evidence="3">
    <location>
        <begin position="5"/>
        <end position="163"/>
    </location>
</feature>
<dbReference type="RefSeq" id="WP_076113693.1">
    <property type="nucleotide sequence ID" value="NZ_MPTB01000047.1"/>
</dbReference>
<sequence length="163" mass="18302">MTLNLTSRTLAQEDLDSICAFVRDAEEVFLVSPKFHYPLTAEQILKVLENRYSPTVIVSGDAPEPLAYANLYDKDEESDTIWLGNVIVSPSYRGTGVAAYLIQTMMDTAKQEHGVRTMKLYCHNTNTRALLFYCKQGFNPCGYKVLVKPDGEKLVGIAMQKEL</sequence>
<dbReference type="PANTHER" id="PTHR43877">
    <property type="entry name" value="AMINOALKYLPHOSPHONATE N-ACETYLTRANSFERASE-RELATED-RELATED"/>
    <property type="match status" value="1"/>
</dbReference>
<gene>
    <name evidence="4" type="ORF">BSK56_27795</name>
</gene>
<protein>
    <recommendedName>
        <fullName evidence="3">N-acetyltransferase domain-containing protein</fullName>
    </recommendedName>
</protein>
<dbReference type="CDD" id="cd04301">
    <property type="entry name" value="NAT_SF"/>
    <property type="match status" value="1"/>
</dbReference>
<keyword evidence="2" id="KW-0012">Acyltransferase</keyword>
<accession>A0ABX3GZD5</accession>
<name>A0ABX3GZD5_PAEBO</name>
<dbReference type="Gene3D" id="3.40.630.30">
    <property type="match status" value="1"/>
</dbReference>
<evidence type="ECO:0000313" key="5">
    <source>
        <dbReference type="Proteomes" id="UP000187412"/>
    </source>
</evidence>
<dbReference type="Pfam" id="PF00583">
    <property type="entry name" value="Acetyltransf_1"/>
    <property type="match status" value="1"/>
</dbReference>
<dbReference type="EMBL" id="MPTB01000047">
    <property type="protein sequence ID" value="OMD41264.1"/>
    <property type="molecule type" value="Genomic_DNA"/>
</dbReference>
<dbReference type="PROSITE" id="PS51186">
    <property type="entry name" value="GNAT"/>
    <property type="match status" value="1"/>
</dbReference>
<comment type="caution">
    <text evidence="4">The sequence shown here is derived from an EMBL/GenBank/DDBJ whole genome shotgun (WGS) entry which is preliminary data.</text>
</comment>
<keyword evidence="1" id="KW-0808">Transferase</keyword>
<dbReference type="InterPro" id="IPR050832">
    <property type="entry name" value="Bact_Acetyltransf"/>
</dbReference>